<dbReference type="Proteomes" id="UP000008743">
    <property type="component" value="Unassembled WGS sequence"/>
</dbReference>
<sequence length="178" mass="18853">MLASSCRRWLSTSARSLAQAKPTLSALIPAKPMWSIADTLPQQTTAMTASDSSRRAAADPDAVTVADVERLADAAKISLPSAKDVEALQRDLALLTHFAGQVRRHAADAAAATVDTSSPSTGDARVQALETASSTRWSLRTRDDTPNHVNQSAALLSRAAKTHGPFFAIPNLQQTPEP</sequence>
<gene>
    <name evidence="1" type="ORF">CAOG_000341</name>
</gene>
<proteinExistence type="predicted"/>
<evidence type="ECO:0000313" key="1">
    <source>
        <dbReference type="EMBL" id="KJE88748.1"/>
    </source>
</evidence>
<dbReference type="AlphaFoldDB" id="A0A0D2WID6"/>
<dbReference type="RefSeq" id="XP_004365212.1">
    <property type="nucleotide sequence ID" value="XM_004365155.2"/>
</dbReference>
<protein>
    <recommendedName>
        <fullName evidence="3">Glutamyl-tRNA(Gln) amidotransferase subunit C, mitochondrial</fullName>
    </recommendedName>
</protein>
<evidence type="ECO:0000313" key="2">
    <source>
        <dbReference type="Proteomes" id="UP000008743"/>
    </source>
</evidence>
<reference evidence="2" key="1">
    <citation type="submission" date="2011-02" db="EMBL/GenBank/DDBJ databases">
        <title>The Genome Sequence of Capsaspora owczarzaki ATCC 30864.</title>
        <authorList>
            <person name="Russ C."/>
            <person name="Cuomo C."/>
            <person name="Burger G."/>
            <person name="Gray M.W."/>
            <person name="Holland P.W.H."/>
            <person name="King N."/>
            <person name="Lang F.B.F."/>
            <person name="Roger A.J."/>
            <person name="Ruiz-Trillo I."/>
            <person name="Young S.K."/>
            <person name="Zeng Q."/>
            <person name="Gargeya S."/>
            <person name="Alvarado L."/>
            <person name="Berlin A."/>
            <person name="Chapman S.B."/>
            <person name="Chen Z."/>
            <person name="Freedman E."/>
            <person name="Gellesch M."/>
            <person name="Goldberg J."/>
            <person name="Griggs A."/>
            <person name="Gujja S."/>
            <person name="Heilman E."/>
            <person name="Heiman D."/>
            <person name="Howarth C."/>
            <person name="Mehta T."/>
            <person name="Neiman D."/>
            <person name="Pearson M."/>
            <person name="Roberts A."/>
            <person name="Saif S."/>
            <person name="Shea T."/>
            <person name="Shenoy N."/>
            <person name="Sisk P."/>
            <person name="Stolte C."/>
            <person name="Sykes S."/>
            <person name="White J."/>
            <person name="Yandava C."/>
            <person name="Haas B."/>
            <person name="Nusbaum C."/>
            <person name="Birren B."/>
        </authorList>
    </citation>
    <scope>NUCLEOTIDE SEQUENCE</scope>
    <source>
        <strain evidence="2">ATCC 30864</strain>
    </source>
</reference>
<keyword evidence="2" id="KW-1185">Reference proteome</keyword>
<dbReference type="EMBL" id="KE346360">
    <property type="protein sequence ID" value="KJE88748.1"/>
    <property type="molecule type" value="Genomic_DNA"/>
</dbReference>
<organism evidence="1 2">
    <name type="scientific">Capsaspora owczarzaki (strain ATCC 30864)</name>
    <dbReference type="NCBI Taxonomy" id="595528"/>
    <lineage>
        <taxon>Eukaryota</taxon>
        <taxon>Filasterea</taxon>
        <taxon>Capsaspora</taxon>
    </lineage>
</organism>
<dbReference type="InParanoid" id="A0A0D2WID6"/>
<accession>A0A0D2WID6</accession>
<evidence type="ECO:0008006" key="3">
    <source>
        <dbReference type="Google" id="ProtNLM"/>
    </source>
</evidence>
<name>A0A0D2WID6_CAPO3</name>